<dbReference type="Proteomes" id="UP001149090">
    <property type="component" value="Unassembled WGS sequence"/>
</dbReference>
<organism evidence="9 10">
    <name type="scientific">Anaeramoeba ignava</name>
    <name type="common">Anaerobic marine amoeba</name>
    <dbReference type="NCBI Taxonomy" id="1746090"/>
    <lineage>
        <taxon>Eukaryota</taxon>
        <taxon>Metamonada</taxon>
        <taxon>Anaeramoebidae</taxon>
        <taxon>Anaeramoeba</taxon>
    </lineage>
</organism>
<dbReference type="SMART" id="SM00397">
    <property type="entry name" value="t_SNARE"/>
    <property type="match status" value="1"/>
</dbReference>
<evidence type="ECO:0000259" key="8">
    <source>
        <dbReference type="PROSITE" id="PS50192"/>
    </source>
</evidence>
<dbReference type="SUPFAM" id="SSF58038">
    <property type="entry name" value="SNARE fusion complex"/>
    <property type="match status" value="1"/>
</dbReference>
<gene>
    <name evidence="9" type="ORF">M0811_07322</name>
</gene>
<evidence type="ECO:0000256" key="3">
    <source>
        <dbReference type="ARBA" id="ARBA00022692"/>
    </source>
</evidence>
<comment type="caution">
    <text evidence="9">The sequence shown here is derived from an EMBL/GenBank/DDBJ whole genome shotgun (WGS) entry which is preliminary data.</text>
</comment>
<evidence type="ECO:0000256" key="4">
    <source>
        <dbReference type="ARBA" id="ARBA00022989"/>
    </source>
</evidence>
<keyword evidence="4 7" id="KW-1133">Transmembrane helix</keyword>
<keyword evidence="5 7" id="KW-0472">Membrane</keyword>
<accession>A0A9Q0LM44</accession>
<protein>
    <submittedName>
        <fullName evidence="9">Golgi snare bet1-related</fullName>
    </submittedName>
</protein>
<evidence type="ECO:0000256" key="1">
    <source>
        <dbReference type="ARBA" id="ARBA00004167"/>
    </source>
</evidence>
<comment type="subcellular location">
    <subcellularLocation>
        <location evidence="1">Membrane</location>
        <topology evidence="1">Single-pass membrane protein</topology>
    </subcellularLocation>
</comment>
<feature type="domain" description="T-SNARE coiled-coil homology" evidence="8">
    <location>
        <begin position="9"/>
        <end position="71"/>
    </location>
</feature>
<evidence type="ECO:0000256" key="6">
    <source>
        <dbReference type="SAM" id="Coils"/>
    </source>
</evidence>
<evidence type="ECO:0000313" key="10">
    <source>
        <dbReference type="Proteomes" id="UP001149090"/>
    </source>
</evidence>
<dbReference type="OrthoDB" id="261831at2759"/>
<feature type="coiled-coil region" evidence="6">
    <location>
        <begin position="12"/>
        <end position="67"/>
    </location>
</feature>
<evidence type="ECO:0000313" key="9">
    <source>
        <dbReference type="EMBL" id="KAJ5075352.1"/>
    </source>
</evidence>
<keyword evidence="3 7" id="KW-0812">Transmembrane</keyword>
<keyword evidence="2" id="KW-0813">Transport</keyword>
<proteinExistence type="predicted"/>
<keyword evidence="6" id="KW-0175">Coiled coil</keyword>
<dbReference type="GO" id="GO:0016020">
    <property type="term" value="C:membrane"/>
    <property type="evidence" value="ECO:0007669"/>
    <property type="project" value="UniProtKB-SubCell"/>
</dbReference>
<dbReference type="GO" id="GO:0005737">
    <property type="term" value="C:cytoplasm"/>
    <property type="evidence" value="ECO:0007669"/>
    <property type="project" value="UniProtKB-ARBA"/>
</dbReference>
<dbReference type="Pfam" id="PF07097">
    <property type="entry name" value="DUF1359"/>
    <property type="match status" value="1"/>
</dbReference>
<evidence type="ECO:0000256" key="5">
    <source>
        <dbReference type="ARBA" id="ARBA00023136"/>
    </source>
</evidence>
<feature type="transmembrane region" description="Helical" evidence="7">
    <location>
        <begin position="79"/>
        <end position="98"/>
    </location>
</feature>
<reference evidence="9" key="1">
    <citation type="submission" date="2022-10" db="EMBL/GenBank/DDBJ databases">
        <title>Novel sulphate-reducing endosymbionts in the free-living metamonad Anaeramoeba.</title>
        <authorList>
            <person name="Jerlstrom-Hultqvist J."/>
            <person name="Cepicka I."/>
            <person name="Gallot-Lavallee L."/>
            <person name="Salas-Leiva D."/>
            <person name="Curtis B.A."/>
            <person name="Zahonova K."/>
            <person name="Pipaliya S."/>
            <person name="Dacks J."/>
            <person name="Roger A.J."/>
        </authorList>
    </citation>
    <scope>NUCLEOTIDE SEQUENCE</scope>
    <source>
        <strain evidence="9">BMAN</strain>
    </source>
</reference>
<dbReference type="EMBL" id="JAPDFW010000065">
    <property type="protein sequence ID" value="KAJ5075352.1"/>
    <property type="molecule type" value="Genomic_DNA"/>
</dbReference>
<dbReference type="PANTHER" id="PTHR12791">
    <property type="entry name" value="GOLGI SNARE BET1-RELATED"/>
    <property type="match status" value="1"/>
</dbReference>
<name>A0A9Q0LM44_ANAIG</name>
<evidence type="ECO:0000256" key="2">
    <source>
        <dbReference type="ARBA" id="ARBA00022448"/>
    </source>
</evidence>
<dbReference type="PROSITE" id="PS50192">
    <property type="entry name" value="T_SNARE"/>
    <property type="match status" value="1"/>
</dbReference>
<dbReference type="InterPro" id="IPR000727">
    <property type="entry name" value="T_SNARE_dom"/>
</dbReference>
<sequence>MKIMKMNMIIFLNENERKIDQISDKVSSLKNVSSNLKTQFNNQNIVLDDLEENFEGADEKLDANVTKLESVAEISSCRLMFYVACFIFAVFLVIYFLIDWTTKPNQN</sequence>
<dbReference type="GO" id="GO:0012505">
    <property type="term" value="C:endomembrane system"/>
    <property type="evidence" value="ECO:0007669"/>
    <property type="project" value="UniProtKB-ARBA"/>
</dbReference>
<keyword evidence="10" id="KW-1185">Reference proteome</keyword>
<dbReference type="AlphaFoldDB" id="A0A9Q0LM44"/>
<dbReference type="InterPro" id="IPR010772">
    <property type="entry name" value="DUF1359"/>
</dbReference>
<evidence type="ECO:0000256" key="7">
    <source>
        <dbReference type="SAM" id="Phobius"/>
    </source>
</evidence>
<dbReference type="Gene3D" id="1.20.5.110">
    <property type="match status" value="1"/>
</dbReference>